<name>A0A963YNJ9_9PROT</name>
<proteinExistence type="predicted"/>
<reference evidence="1" key="2">
    <citation type="submission" date="2021-01" db="EMBL/GenBank/DDBJ databases">
        <authorList>
            <person name="Mieszkin S."/>
            <person name="Pouder E."/>
            <person name="Alain K."/>
        </authorList>
    </citation>
    <scope>NUCLEOTIDE SEQUENCE</scope>
    <source>
        <strain evidence="1">HW T2.11</strain>
    </source>
</reference>
<protein>
    <submittedName>
        <fullName evidence="1">Uncharacterized protein</fullName>
    </submittedName>
</protein>
<keyword evidence="2" id="KW-1185">Reference proteome</keyword>
<sequence>MDDREQIPPDWLASLVRSKAQAERGESMPLEPFMSRLKASIDRMKREGDSLEFARIY</sequence>
<accession>A0A963YNJ9</accession>
<dbReference type="RefSeq" id="WP_227319788.1">
    <property type="nucleotide sequence ID" value="NZ_JAESVB010000001.1"/>
</dbReference>
<dbReference type="AlphaFoldDB" id="A0A963YNJ9"/>
<comment type="caution">
    <text evidence="1">The sequence shown here is derived from an EMBL/GenBank/DDBJ whole genome shotgun (WGS) entry which is preliminary data.</text>
</comment>
<evidence type="ECO:0000313" key="1">
    <source>
        <dbReference type="EMBL" id="MCB8874136.1"/>
    </source>
</evidence>
<dbReference type="Proteomes" id="UP000708298">
    <property type="component" value="Unassembled WGS sequence"/>
</dbReference>
<organism evidence="1 2">
    <name type="scientific">Acidisoma silvae</name>
    <dbReference type="NCBI Taxonomy" id="2802396"/>
    <lineage>
        <taxon>Bacteria</taxon>
        <taxon>Pseudomonadati</taxon>
        <taxon>Pseudomonadota</taxon>
        <taxon>Alphaproteobacteria</taxon>
        <taxon>Acetobacterales</taxon>
        <taxon>Acidocellaceae</taxon>
        <taxon>Acidisoma</taxon>
    </lineage>
</organism>
<dbReference type="EMBL" id="JAESVB010000001">
    <property type="protein sequence ID" value="MCB8874136.1"/>
    <property type="molecule type" value="Genomic_DNA"/>
</dbReference>
<evidence type="ECO:0000313" key="2">
    <source>
        <dbReference type="Proteomes" id="UP000708298"/>
    </source>
</evidence>
<gene>
    <name evidence="1" type="ORF">ASILVAE211_02995</name>
</gene>
<reference evidence="1" key="1">
    <citation type="journal article" date="2021" name="Microorganisms">
        <title>Acidisoma silvae sp. nov. and Acidisomacellulosilytica sp. nov., Two Acidophilic Bacteria Isolated from Decaying Wood, Hydrolyzing Cellulose and Producing Poly-3-hydroxybutyrate.</title>
        <authorList>
            <person name="Mieszkin S."/>
            <person name="Pouder E."/>
            <person name="Uroz S."/>
            <person name="Simon-Colin C."/>
            <person name="Alain K."/>
        </authorList>
    </citation>
    <scope>NUCLEOTIDE SEQUENCE</scope>
    <source>
        <strain evidence="1">HW T2.11</strain>
    </source>
</reference>